<dbReference type="InterPro" id="IPR008972">
    <property type="entry name" value="Cupredoxin"/>
</dbReference>
<gene>
    <name evidence="1" type="ORF">D0Z08_07135</name>
</gene>
<dbReference type="OrthoDB" id="3748691at2"/>
<keyword evidence="2" id="KW-1185">Reference proteome</keyword>
<protein>
    <recommendedName>
        <fullName evidence="3">EfeO-type cupredoxin-like domain-containing protein</fullName>
    </recommendedName>
</protein>
<reference evidence="1 2" key="1">
    <citation type="submission" date="2018-09" db="EMBL/GenBank/DDBJ databases">
        <title>Genome sequencing of Nocardioides immobilis CCTCC AB 2017083 for comparison to Nocardioides silvaticus.</title>
        <authorList>
            <person name="Li C."/>
            <person name="Wang G."/>
        </authorList>
    </citation>
    <scope>NUCLEOTIDE SEQUENCE [LARGE SCALE GENOMIC DNA]</scope>
    <source>
        <strain evidence="1 2">CCTCC AB 2017083</strain>
    </source>
</reference>
<dbReference type="EMBL" id="QXGH01000011">
    <property type="protein sequence ID" value="RHW28102.1"/>
    <property type="molecule type" value="Genomic_DNA"/>
</dbReference>
<comment type="caution">
    <text evidence="1">The sequence shown here is derived from an EMBL/GenBank/DDBJ whole genome shotgun (WGS) entry which is preliminary data.</text>
</comment>
<accession>A0A417Y5X2</accession>
<dbReference type="Proteomes" id="UP000283644">
    <property type="component" value="Unassembled WGS sequence"/>
</dbReference>
<sequence length="118" mass="12449">MALICLVGAALSACGTDDGSDGGSDGDQGSEEPVVVQITFEDGEVEPNGDRIEVGAGQPIDFEITADEPGAIHIHSDPEEEITYEAGTRTFEIEIARPGVVEVESHNLDQVIVQLEVK</sequence>
<evidence type="ECO:0000313" key="2">
    <source>
        <dbReference type="Proteomes" id="UP000283644"/>
    </source>
</evidence>
<organism evidence="1 2">
    <name type="scientific">Nocardioides immobilis</name>
    <dbReference type="NCBI Taxonomy" id="2049295"/>
    <lineage>
        <taxon>Bacteria</taxon>
        <taxon>Bacillati</taxon>
        <taxon>Actinomycetota</taxon>
        <taxon>Actinomycetes</taxon>
        <taxon>Propionibacteriales</taxon>
        <taxon>Nocardioidaceae</taxon>
        <taxon>Nocardioides</taxon>
    </lineage>
</organism>
<name>A0A417Y5X2_9ACTN</name>
<proteinExistence type="predicted"/>
<evidence type="ECO:0000313" key="1">
    <source>
        <dbReference type="EMBL" id="RHW28102.1"/>
    </source>
</evidence>
<dbReference type="SUPFAM" id="SSF49503">
    <property type="entry name" value="Cupredoxins"/>
    <property type="match status" value="1"/>
</dbReference>
<evidence type="ECO:0008006" key="3">
    <source>
        <dbReference type="Google" id="ProtNLM"/>
    </source>
</evidence>
<dbReference type="AlphaFoldDB" id="A0A417Y5X2"/>